<dbReference type="EMBL" id="BMQB01000014">
    <property type="protein sequence ID" value="GGK10104.1"/>
    <property type="molecule type" value="Genomic_DNA"/>
</dbReference>
<dbReference type="SMART" id="SM00382">
    <property type="entry name" value="AAA"/>
    <property type="match status" value="1"/>
</dbReference>
<reference evidence="5" key="2">
    <citation type="submission" date="2020-09" db="EMBL/GenBank/DDBJ databases">
        <authorList>
            <person name="Sun Q."/>
            <person name="Ohkuma M."/>
        </authorList>
    </citation>
    <scope>NUCLEOTIDE SEQUENCE</scope>
    <source>
        <strain evidence="5">JCM 3090</strain>
    </source>
</reference>
<comment type="similarity">
    <text evidence="1">Belongs to the AAA ATPase family.</text>
</comment>
<keyword evidence="2" id="KW-0547">Nucleotide-binding</keyword>
<gene>
    <name evidence="5" type="ORF">GCM10010123_45050</name>
</gene>
<dbReference type="InterPro" id="IPR027417">
    <property type="entry name" value="P-loop_NTPase"/>
</dbReference>
<dbReference type="InterPro" id="IPR050221">
    <property type="entry name" value="26S_Proteasome_ATPase"/>
</dbReference>
<evidence type="ECO:0000256" key="3">
    <source>
        <dbReference type="ARBA" id="ARBA00022840"/>
    </source>
</evidence>
<dbReference type="InterPro" id="IPR054472">
    <property type="entry name" value="WHD"/>
</dbReference>
<organism evidence="5 6">
    <name type="scientific">Pilimelia anulata</name>
    <dbReference type="NCBI Taxonomy" id="53371"/>
    <lineage>
        <taxon>Bacteria</taxon>
        <taxon>Bacillati</taxon>
        <taxon>Actinomycetota</taxon>
        <taxon>Actinomycetes</taxon>
        <taxon>Micromonosporales</taxon>
        <taxon>Micromonosporaceae</taxon>
        <taxon>Pilimelia</taxon>
    </lineage>
</organism>
<evidence type="ECO:0000256" key="2">
    <source>
        <dbReference type="ARBA" id="ARBA00022741"/>
    </source>
</evidence>
<dbReference type="GO" id="GO:0016887">
    <property type="term" value="F:ATP hydrolysis activity"/>
    <property type="evidence" value="ECO:0007669"/>
    <property type="project" value="InterPro"/>
</dbReference>
<dbReference type="GO" id="GO:0005524">
    <property type="term" value="F:ATP binding"/>
    <property type="evidence" value="ECO:0007669"/>
    <property type="project" value="UniProtKB-KW"/>
</dbReference>
<dbReference type="Gene3D" id="3.40.50.300">
    <property type="entry name" value="P-loop containing nucleotide triphosphate hydrolases"/>
    <property type="match status" value="1"/>
</dbReference>
<sequence>MNSDHLWARLGLLADRVDAAVDAQRRGDPSPDDPFRGLVLGPADLDRLRVPRPPAAVDADRLAAVEAAHAGPGSTLDRAAAACGLSALDVELLLVALLPDVDDRYERSYAYLQDDVSRRRPAIGLALRLCGQRAGDPAARYRFAGGAPLLAAGLLVVDDPAPPFLGRPLRVPDEVAAHLLAVAPPAAAGPVRPAAAAAGPPAGVGALAVALRGPAPLVYLHEQPGGDAAGLATAALAAAGRPAHPLDLDRLAAAPDPAGAARHAVRSARLRGAGLVAGPVEALDPPDHPERGAALRLLVEAPVPVLLTGARPWDPARARRGPLALAAPALDAAARADRWTAALAAAGAAPAADLDAPAAWAPYRLGPARIRRAAEVAAGLAAGAPVTADLLRAGVRAQNGTGLARLARAIEPGVDWSDLVLPDPLPAELRALADRVRHRDRVLGRWRMRPGGGRGRGVLALFAGESGTGKTMSAEVLAADLGLPLYVVDLATVVDKYVGETEKNLERIFVEAADVNGVLLFDEADAVFGKRAEVKDAHDRYANVASAYLLQRLETFDGVAILTTNLRANVDDAFIRRLDVVVDFPVPDAAARRALWERSLRPPLPLADDVDPGRCADRFPLAGGSIRACAITAAYRAAAADRPVAMADLLTAVHAEYRKLGRLTTGPEFTP</sequence>
<comment type="caution">
    <text evidence="5">The sequence shown here is derived from an EMBL/GenBank/DDBJ whole genome shotgun (WGS) entry which is preliminary data.</text>
</comment>
<dbReference type="Pfam" id="PF22977">
    <property type="entry name" value="WHD"/>
    <property type="match status" value="1"/>
</dbReference>
<dbReference type="Proteomes" id="UP000649739">
    <property type="component" value="Unassembled WGS sequence"/>
</dbReference>
<dbReference type="RefSeq" id="WP_189172221.1">
    <property type="nucleotide sequence ID" value="NZ_BMQB01000014.1"/>
</dbReference>
<evidence type="ECO:0000259" key="4">
    <source>
        <dbReference type="SMART" id="SM00382"/>
    </source>
</evidence>
<dbReference type="CDD" id="cd19481">
    <property type="entry name" value="RecA-like_protease"/>
    <property type="match status" value="1"/>
</dbReference>
<keyword evidence="3" id="KW-0067">ATP-binding</keyword>
<dbReference type="SUPFAM" id="SSF52540">
    <property type="entry name" value="P-loop containing nucleoside triphosphate hydrolases"/>
    <property type="match status" value="1"/>
</dbReference>
<dbReference type="Pfam" id="PF00004">
    <property type="entry name" value="AAA"/>
    <property type="match status" value="1"/>
</dbReference>
<evidence type="ECO:0000313" key="6">
    <source>
        <dbReference type="Proteomes" id="UP000649739"/>
    </source>
</evidence>
<evidence type="ECO:0000256" key="1">
    <source>
        <dbReference type="ARBA" id="ARBA00006914"/>
    </source>
</evidence>
<dbReference type="AlphaFoldDB" id="A0A8J3BGV7"/>
<dbReference type="InterPro" id="IPR003959">
    <property type="entry name" value="ATPase_AAA_core"/>
</dbReference>
<dbReference type="PANTHER" id="PTHR23073">
    <property type="entry name" value="26S PROTEASOME REGULATORY SUBUNIT"/>
    <property type="match status" value="1"/>
</dbReference>
<protein>
    <submittedName>
        <fullName evidence="5">ATPase AAA</fullName>
    </submittedName>
</protein>
<accession>A0A8J3BGV7</accession>
<feature type="domain" description="AAA+ ATPase" evidence="4">
    <location>
        <begin position="456"/>
        <end position="588"/>
    </location>
</feature>
<keyword evidence="6" id="KW-1185">Reference proteome</keyword>
<evidence type="ECO:0000313" key="5">
    <source>
        <dbReference type="EMBL" id="GGK10104.1"/>
    </source>
</evidence>
<reference evidence="5" key="1">
    <citation type="journal article" date="2014" name="Int. J. Syst. Evol. Microbiol.">
        <title>Complete genome sequence of Corynebacterium casei LMG S-19264T (=DSM 44701T), isolated from a smear-ripened cheese.</title>
        <authorList>
            <consortium name="US DOE Joint Genome Institute (JGI-PGF)"/>
            <person name="Walter F."/>
            <person name="Albersmeier A."/>
            <person name="Kalinowski J."/>
            <person name="Ruckert C."/>
        </authorList>
    </citation>
    <scope>NUCLEOTIDE SEQUENCE</scope>
    <source>
        <strain evidence="5">JCM 3090</strain>
    </source>
</reference>
<proteinExistence type="inferred from homology"/>
<name>A0A8J3BGV7_9ACTN</name>
<dbReference type="InterPro" id="IPR003593">
    <property type="entry name" value="AAA+_ATPase"/>
</dbReference>